<keyword evidence="3" id="KW-1185">Reference proteome</keyword>
<dbReference type="CDD" id="cd22159">
    <property type="entry name" value="F-box_AtTIR1-like"/>
    <property type="match status" value="1"/>
</dbReference>
<feature type="domain" description="COI1 F-box" evidence="1">
    <location>
        <begin position="7"/>
        <end position="43"/>
    </location>
</feature>
<dbReference type="Proteomes" id="UP001141806">
    <property type="component" value="Unassembled WGS sequence"/>
</dbReference>
<dbReference type="FunFam" id="1.20.1280.50:FF:000023">
    <property type="entry name" value="F-box/LRR-repeat protein 4"/>
    <property type="match status" value="1"/>
</dbReference>
<sequence length="725" mass="81650">MEGIHDLPDVILSNVFAMVKDTRTRNSMSLVCHKWMVLERQTRTFLVLRRGDVHNTFLIPDCFKAVTDLDLSFFSPWGYSLFEFSPEPQLLAHKLRLSFPSVVSLTVYARNPITIPLLASQWPNLRHVKLVRWHQRCQSSPLGTDLLPLFGSCPSLSSLDLSHFYCWTEDIPAALQAYPAVADSLTRLNLLSLSFTEGFKSPELITISNVCPNLTHFLAPCNFHPKFIDFVGEEALLALATHCPLLNVLHLVDYSTPASVRPDLDDDVFTKEDAMISRPGLEDLIACLPLIQELNLDVCFNIRDAGPALELLGSKCPRLRSLKLGQFHGICKAIGTQLDGIALCGGALESLSIKNSADLTNASLIAISRGCSRLTKFEIQGCNNITETGMKSFVGMLRRTLVDVKITCCKNLDAASSLRALEPIRDRIQRLHIDCVWDNLQLQQCSSSWSGTNDFDLNDELGDEEPGKRTAEERDSDYASCSYISNLEDNIRNKKCRYSTDVDCYGFLSNGNGFWCKSWKRLRYLSLWIEVGELLEPLAMAGLESCPVLEEIRIKVEGDCRRKSKPSSEFGLSSLARYPALTKMQVDCGDAIGFALTAPTGETDLSLWERFYLRGIGSLNLNELDYWPPQDKEVYNRSLSLPGVGSISQCRTLRKLFIHGTAHEHFMMFLVEMRQMQMQMPMPNLRDVQFREDYYPAPESDTTTEMRVDSCNRFEAALLSRQVPD</sequence>
<accession>A0A9Q0L362</accession>
<dbReference type="GO" id="GO:0031146">
    <property type="term" value="P:SCF-dependent proteasomal ubiquitin-dependent protein catabolic process"/>
    <property type="evidence" value="ECO:0007669"/>
    <property type="project" value="TreeGrafter"/>
</dbReference>
<dbReference type="EMBL" id="JAMYWD010000001">
    <property type="protein sequence ID" value="KAJ4980991.1"/>
    <property type="molecule type" value="Genomic_DNA"/>
</dbReference>
<proteinExistence type="predicted"/>
<gene>
    <name evidence="2" type="ORF">NE237_031828</name>
</gene>
<comment type="caution">
    <text evidence="2">The sequence shown here is derived from an EMBL/GenBank/DDBJ whole genome shotgun (WGS) entry which is preliminary data.</text>
</comment>
<evidence type="ECO:0000313" key="3">
    <source>
        <dbReference type="Proteomes" id="UP001141806"/>
    </source>
</evidence>
<dbReference type="SUPFAM" id="SSF52047">
    <property type="entry name" value="RNI-like"/>
    <property type="match status" value="1"/>
</dbReference>
<evidence type="ECO:0000313" key="2">
    <source>
        <dbReference type="EMBL" id="KAJ4980991.1"/>
    </source>
</evidence>
<dbReference type="Pfam" id="PF18511">
    <property type="entry name" value="F-box_5"/>
    <property type="match status" value="1"/>
</dbReference>
<protein>
    <recommendedName>
        <fullName evidence="1">COI1 F-box domain-containing protein</fullName>
    </recommendedName>
</protein>
<dbReference type="GO" id="GO:0019005">
    <property type="term" value="C:SCF ubiquitin ligase complex"/>
    <property type="evidence" value="ECO:0007669"/>
    <property type="project" value="TreeGrafter"/>
</dbReference>
<reference evidence="2" key="1">
    <citation type="journal article" date="2023" name="Plant J.">
        <title>The genome of the king protea, Protea cynaroides.</title>
        <authorList>
            <person name="Chang J."/>
            <person name="Duong T.A."/>
            <person name="Schoeman C."/>
            <person name="Ma X."/>
            <person name="Roodt D."/>
            <person name="Barker N."/>
            <person name="Li Z."/>
            <person name="Van de Peer Y."/>
            <person name="Mizrachi E."/>
        </authorList>
    </citation>
    <scope>NUCLEOTIDE SEQUENCE</scope>
    <source>
        <tissue evidence="2">Young leaves</tissue>
    </source>
</reference>
<dbReference type="OrthoDB" id="550575at2759"/>
<dbReference type="InterPro" id="IPR041567">
    <property type="entry name" value="COI1_F-box"/>
</dbReference>
<dbReference type="Gene3D" id="1.20.1280.50">
    <property type="match status" value="1"/>
</dbReference>
<dbReference type="Gene3D" id="3.80.10.10">
    <property type="entry name" value="Ribonuclease Inhibitor"/>
    <property type="match status" value="1"/>
</dbReference>
<evidence type="ECO:0000259" key="1">
    <source>
        <dbReference type="Pfam" id="PF18511"/>
    </source>
</evidence>
<dbReference type="InterPro" id="IPR032675">
    <property type="entry name" value="LRR_dom_sf"/>
</dbReference>
<dbReference type="AlphaFoldDB" id="A0A9Q0L362"/>
<name>A0A9Q0L362_9MAGN</name>
<dbReference type="PANTHER" id="PTHR13318">
    <property type="entry name" value="PARTNER OF PAIRED, ISOFORM B-RELATED"/>
    <property type="match status" value="1"/>
</dbReference>
<organism evidence="2 3">
    <name type="scientific">Protea cynaroides</name>
    <dbReference type="NCBI Taxonomy" id="273540"/>
    <lineage>
        <taxon>Eukaryota</taxon>
        <taxon>Viridiplantae</taxon>
        <taxon>Streptophyta</taxon>
        <taxon>Embryophyta</taxon>
        <taxon>Tracheophyta</taxon>
        <taxon>Spermatophyta</taxon>
        <taxon>Magnoliopsida</taxon>
        <taxon>Proteales</taxon>
        <taxon>Proteaceae</taxon>
        <taxon>Protea</taxon>
    </lineage>
</organism>
<dbReference type="PANTHER" id="PTHR13318:SF148">
    <property type="entry name" value="F-BOX PROTEIN MAX2"/>
    <property type="match status" value="1"/>
</dbReference>
<dbReference type="GO" id="GO:0005634">
    <property type="term" value="C:nucleus"/>
    <property type="evidence" value="ECO:0007669"/>
    <property type="project" value="TreeGrafter"/>
</dbReference>